<gene>
    <name evidence="2" type="ORF">Cadr_000029046</name>
</gene>
<comment type="caution">
    <text evidence="2">The sequence shown here is derived from an EMBL/GenBank/DDBJ whole genome shotgun (WGS) entry which is preliminary data.</text>
</comment>
<evidence type="ECO:0000313" key="2">
    <source>
        <dbReference type="EMBL" id="KAB1254796.1"/>
    </source>
</evidence>
<proteinExistence type="predicted"/>
<protein>
    <submittedName>
        <fullName evidence="2">Transmembrane protein 225</fullName>
    </submittedName>
</protein>
<accession>A0A5N4C7E4</accession>
<keyword evidence="2" id="KW-0472">Membrane</keyword>
<evidence type="ECO:0000313" key="3">
    <source>
        <dbReference type="Proteomes" id="UP000299084"/>
    </source>
</evidence>
<name>A0A5N4C7E4_CAMDR</name>
<sequence length="102" mass="10965">MMIIKLGATMLNPPMTKIKAHRGFLSFLQHKQSMNSSASLTIIPESAQEDQVMEQSGASVKDLVLPADAAVPRSIVHVQPTGQRLSKQNASPRPSCNLGSVI</sequence>
<organism evidence="2 3">
    <name type="scientific">Camelus dromedarius</name>
    <name type="common">Dromedary</name>
    <name type="synonym">Arabian camel</name>
    <dbReference type="NCBI Taxonomy" id="9838"/>
    <lineage>
        <taxon>Eukaryota</taxon>
        <taxon>Metazoa</taxon>
        <taxon>Chordata</taxon>
        <taxon>Craniata</taxon>
        <taxon>Vertebrata</taxon>
        <taxon>Euteleostomi</taxon>
        <taxon>Mammalia</taxon>
        <taxon>Eutheria</taxon>
        <taxon>Laurasiatheria</taxon>
        <taxon>Artiodactyla</taxon>
        <taxon>Tylopoda</taxon>
        <taxon>Camelidae</taxon>
        <taxon>Camelus</taxon>
    </lineage>
</organism>
<feature type="region of interest" description="Disordered" evidence="1">
    <location>
        <begin position="78"/>
        <end position="102"/>
    </location>
</feature>
<dbReference type="EMBL" id="JWIN03000033">
    <property type="protein sequence ID" value="KAB1254796.1"/>
    <property type="molecule type" value="Genomic_DNA"/>
</dbReference>
<keyword evidence="3" id="KW-1185">Reference proteome</keyword>
<feature type="compositionally biased region" description="Polar residues" evidence="1">
    <location>
        <begin position="80"/>
        <end position="102"/>
    </location>
</feature>
<evidence type="ECO:0000256" key="1">
    <source>
        <dbReference type="SAM" id="MobiDB-lite"/>
    </source>
</evidence>
<dbReference type="AlphaFoldDB" id="A0A5N4C7E4"/>
<dbReference type="Proteomes" id="UP000299084">
    <property type="component" value="Unassembled WGS sequence"/>
</dbReference>
<reference evidence="2 3" key="1">
    <citation type="journal article" date="2019" name="Mol. Ecol. Resour.">
        <title>Improving Illumina assemblies with Hi-C and long reads: an example with the North African dromedary.</title>
        <authorList>
            <person name="Elbers J.P."/>
            <person name="Rogers M.F."/>
            <person name="Perelman P.L."/>
            <person name="Proskuryakova A.A."/>
            <person name="Serdyukova N.A."/>
            <person name="Johnson W.E."/>
            <person name="Horin P."/>
            <person name="Corander J."/>
            <person name="Murphy D."/>
            <person name="Burger P.A."/>
        </authorList>
    </citation>
    <scope>NUCLEOTIDE SEQUENCE [LARGE SCALE GENOMIC DNA]</scope>
    <source>
        <strain evidence="2">Drom800</strain>
        <tissue evidence="2">Blood</tissue>
    </source>
</reference>
<keyword evidence="2" id="KW-0812">Transmembrane</keyword>